<accession>A0ACD4NLL1</accession>
<evidence type="ECO:0000313" key="1">
    <source>
        <dbReference type="EMBL" id="WAJ27765.1"/>
    </source>
</evidence>
<name>A0ACD4NLL1_9HYPH</name>
<proteinExistence type="predicted"/>
<gene>
    <name evidence="1" type="ORF">OXU80_23445</name>
</gene>
<dbReference type="Proteomes" id="UP001163223">
    <property type="component" value="Chromosome"/>
</dbReference>
<organism evidence="1 2">
    <name type="scientific">Antarcticirhabdus aurantiaca</name>
    <dbReference type="NCBI Taxonomy" id="2606717"/>
    <lineage>
        <taxon>Bacteria</taxon>
        <taxon>Pseudomonadati</taxon>
        <taxon>Pseudomonadota</taxon>
        <taxon>Alphaproteobacteria</taxon>
        <taxon>Hyphomicrobiales</taxon>
        <taxon>Aurantimonadaceae</taxon>
        <taxon>Antarcticirhabdus</taxon>
    </lineage>
</organism>
<dbReference type="EMBL" id="CP113520">
    <property type="protein sequence ID" value="WAJ27765.1"/>
    <property type="molecule type" value="Genomic_DNA"/>
</dbReference>
<keyword evidence="2" id="KW-1185">Reference proteome</keyword>
<sequence length="80" mass="9116">MAIIRPTVLLPALARAARELSARLPAVLAEWRTRRAEQPALLDLLAKRGDRLLDDAGVSREDAERRLDVSRISDWDRWQS</sequence>
<reference evidence="1" key="1">
    <citation type="submission" date="2022-11" db="EMBL/GenBank/DDBJ databases">
        <title>beta-Carotene-producing bacterium, Jeongeuplla avenae sp. nov., alleviates the salt stress of Arabidopsis seedlings.</title>
        <authorList>
            <person name="Jiang L."/>
            <person name="Lee J."/>
        </authorList>
    </citation>
    <scope>NUCLEOTIDE SEQUENCE</scope>
    <source>
        <strain evidence="1">DY_R2A_6</strain>
    </source>
</reference>
<evidence type="ECO:0000313" key="2">
    <source>
        <dbReference type="Proteomes" id="UP001163223"/>
    </source>
</evidence>
<protein>
    <submittedName>
        <fullName evidence="1">Uncharacterized protein</fullName>
    </submittedName>
</protein>